<accession>A0ABN9MS49</accession>
<keyword evidence="5 10" id="KW-0812">Transmembrane</keyword>
<evidence type="ECO:0000256" key="9">
    <source>
        <dbReference type="ARBA" id="ARBA00023136"/>
    </source>
</evidence>
<dbReference type="PANTHER" id="PTHR11214">
    <property type="entry name" value="BETA-1,3-N-ACETYLGLUCOSAMINYLTRANSFERASE"/>
    <property type="match status" value="1"/>
</dbReference>
<comment type="subcellular location">
    <subcellularLocation>
        <location evidence="1 10">Golgi apparatus membrane</location>
        <topology evidence="1 10">Single-pass type II membrane protein</topology>
    </subcellularLocation>
</comment>
<dbReference type="Proteomes" id="UP001176940">
    <property type="component" value="Unassembled WGS sequence"/>
</dbReference>
<dbReference type="Gene3D" id="3.90.550.50">
    <property type="match status" value="1"/>
</dbReference>
<keyword evidence="11" id="KW-0732">Signal</keyword>
<dbReference type="PANTHER" id="PTHR11214:SF151">
    <property type="entry name" value="HEXOSYLTRANSFERASE"/>
    <property type="match status" value="1"/>
</dbReference>
<evidence type="ECO:0000256" key="4">
    <source>
        <dbReference type="ARBA" id="ARBA00022679"/>
    </source>
</evidence>
<keyword evidence="9 10" id="KW-0472">Membrane</keyword>
<dbReference type="Pfam" id="PF01762">
    <property type="entry name" value="Galactosyl_T"/>
    <property type="match status" value="1"/>
</dbReference>
<keyword evidence="8 10" id="KW-0333">Golgi apparatus</keyword>
<evidence type="ECO:0000256" key="6">
    <source>
        <dbReference type="ARBA" id="ARBA00022968"/>
    </source>
</evidence>
<evidence type="ECO:0000256" key="3">
    <source>
        <dbReference type="ARBA" id="ARBA00022676"/>
    </source>
</evidence>
<evidence type="ECO:0000256" key="7">
    <source>
        <dbReference type="ARBA" id="ARBA00022989"/>
    </source>
</evidence>
<feature type="signal peptide" evidence="11">
    <location>
        <begin position="1"/>
        <end position="24"/>
    </location>
</feature>
<feature type="transmembrane region" description="Helical" evidence="10">
    <location>
        <begin position="59"/>
        <end position="81"/>
    </location>
</feature>
<dbReference type="InterPro" id="IPR002659">
    <property type="entry name" value="Glyco_trans_31"/>
</dbReference>
<reference evidence="12" key="1">
    <citation type="submission" date="2023-07" db="EMBL/GenBank/DDBJ databases">
        <authorList>
            <person name="Stuckert A."/>
        </authorList>
    </citation>
    <scope>NUCLEOTIDE SEQUENCE</scope>
</reference>
<keyword evidence="13" id="KW-1185">Reference proteome</keyword>
<proteinExistence type="inferred from homology"/>
<comment type="similarity">
    <text evidence="2 10">Belongs to the glycosyltransferase 31 family.</text>
</comment>
<evidence type="ECO:0000256" key="1">
    <source>
        <dbReference type="ARBA" id="ARBA00004323"/>
    </source>
</evidence>
<gene>
    <name evidence="12" type="ORF">RIMI_LOCUS23142630</name>
</gene>
<dbReference type="EMBL" id="CAUEEQ010079327">
    <property type="protein sequence ID" value="CAJ0968498.1"/>
    <property type="molecule type" value="Genomic_DNA"/>
</dbReference>
<evidence type="ECO:0000256" key="11">
    <source>
        <dbReference type="SAM" id="SignalP"/>
    </source>
</evidence>
<comment type="caution">
    <text evidence="12">The sequence shown here is derived from an EMBL/GenBank/DDBJ whole genome shotgun (WGS) entry which is preliminary data.</text>
</comment>
<dbReference type="EC" id="2.4.1.-" evidence="10"/>
<evidence type="ECO:0000256" key="10">
    <source>
        <dbReference type="RuleBase" id="RU363063"/>
    </source>
</evidence>
<keyword evidence="3 10" id="KW-0328">Glycosyltransferase</keyword>
<evidence type="ECO:0000256" key="8">
    <source>
        <dbReference type="ARBA" id="ARBA00023034"/>
    </source>
</evidence>
<name>A0ABN9MS49_9NEOB</name>
<keyword evidence="6 10" id="KW-0735">Signal-anchor</keyword>
<feature type="chain" id="PRO_5045194205" description="Hexosyltransferase" evidence="11">
    <location>
        <begin position="25"/>
        <end position="393"/>
    </location>
</feature>
<evidence type="ECO:0000313" key="12">
    <source>
        <dbReference type="EMBL" id="CAJ0968498.1"/>
    </source>
</evidence>
<protein>
    <recommendedName>
        <fullName evidence="10">Hexosyltransferase</fullName>
        <ecNumber evidence="10">2.4.1.-</ecNumber>
    </recommendedName>
</protein>
<organism evidence="12 13">
    <name type="scientific">Ranitomeya imitator</name>
    <name type="common">mimic poison frog</name>
    <dbReference type="NCBI Taxonomy" id="111125"/>
    <lineage>
        <taxon>Eukaryota</taxon>
        <taxon>Metazoa</taxon>
        <taxon>Chordata</taxon>
        <taxon>Craniata</taxon>
        <taxon>Vertebrata</taxon>
        <taxon>Euteleostomi</taxon>
        <taxon>Amphibia</taxon>
        <taxon>Batrachia</taxon>
        <taxon>Anura</taxon>
        <taxon>Neobatrachia</taxon>
        <taxon>Hyloidea</taxon>
        <taxon>Dendrobatidae</taxon>
        <taxon>Dendrobatinae</taxon>
        <taxon>Ranitomeya</taxon>
    </lineage>
</organism>
<evidence type="ECO:0000313" key="13">
    <source>
        <dbReference type="Proteomes" id="UP001176940"/>
    </source>
</evidence>
<keyword evidence="4" id="KW-0808">Transferase</keyword>
<evidence type="ECO:0000256" key="5">
    <source>
        <dbReference type="ARBA" id="ARBA00022692"/>
    </source>
</evidence>
<keyword evidence="7 10" id="KW-1133">Transmembrane helix</keyword>
<evidence type="ECO:0000256" key="2">
    <source>
        <dbReference type="ARBA" id="ARBA00008661"/>
    </source>
</evidence>
<sequence length="393" mass="46011">MHPMILFALAAAAWHWLLQRRSAGKQSGDVMQEECRKAQHQGQTAEGILTFKGSMNGRIYLMKFATLLLLILTFFYGYFLYNEKSSDLIKIWIQNYVKLQPPKKPVNNLTYPVFKHPLAPPYPFPYKFLINQPDKCNNRKPFLVLMVLVESHDLESRRTIRETWGNVSIYDVEVVRIFLVGLPRIVPDRTQNLLEEESVTFEDIVQQDFMDTYYNLTLKTLMGIEWVTKFCPSVSYVMKIDNDMFLNIDFLVHKVLHPDLPVRTNYFTGAIIANTGPFRDKAYKWYVPKEIYPNDTYPPYCSGPGYVFSVDMAKKIYDVAQEIRVIPMEDAFMGICLFELHIPPTAPPRGTFNTYRFDYDQCKFRKVVTVHHYHGKELQNVWADFRTNKSQRC</sequence>